<dbReference type="InterPro" id="IPR029044">
    <property type="entry name" value="Nucleotide-diphossugar_trans"/>
</dbReference>
<accession>A0A6A1Q440</accession>
<dbReference type="EMBL" id="SGJD01001288">
    <property type="protein sequence ID" value="KAB0400881.1"/>
    <property type="molecule type" value="Genomic_DNA"/>
</dbReference>
<evidence type="ECO:0000256" key="5">
    <source>
        <dbReference type="ARBA" id="ARBA00022679"/>
    </source>
</evidence>
<dbReference type="GO" id="GO:0005794">
    <property type="term" value="C:Golgi apparatus"/>
    <property type="evidence" value="ECO:0007669"/>
    <property type="project" value="TreeGrafter"/>
</dbReference>
<evidence type="ECO:0000313" key="10">
    <source>
        <dbReference type="Proteomes" id="UP000437017"/>
    </source>
</evidence>
<dbReference type="OrthoDB" id="10013941at2759"/>
<sequence length="245" mass="26069">PLAVHSVCIGGAWGDKQGPFKSQYPYLDENSLQGLLKYSHYPEEEEKQTGWSQDWKVWWSRRSGMATGRGQGRTLGRGGVAGGKDLRTSGKVPGGEDASGAPCAALPSPGQMGQPTVAHAAGRVHAEPPLPLSGGQRRAQTEFVLMCVVEKGTKTPERGYGGFAGLTDTGLLLHGLPVVRDLEVLTPMGVCPLARMSLLRDNFTVPTCTCWGAPIIWDGTFDPDVAQQEAVQQNLTIGLTVFAVG</sequence>
<comment type="similarity">
    <text evidence="3">Belongs to the glycosyltransferase 6 family.</text>
</comment>
<keyword evidence="6" id="KW-0812">Transmembrane</keyword>
<feature type="binding site" evidence="7">
    <location>
        <begin position="242"/>
        <end position="244"/>
    </location>
    <ligand>
        <name>UDP-N-acetyl-alpha-D-galactosamine</name>
        <dbReference type="ChEBI" id="CHEBI:67138"/>
    </ligand>
</feature>
<dbReference type="InterPro" id="IPR005076">
    <property type="entry name" value="Glyco_trans_6"/>
</dbReference>
<comment type="subcellular location">
    <subcellularLocation>
        <location evidence="2">Membrane</location>
        <topology evidence="2">Single-pass type II membrane protein</topology>
    </subcellularLocation>
</comment>
<protein>
    <submittedName>
        <fullName evidence="9">Uncharacterized protein</fullName>
    </submittedName>
</protein>
<evidence type="ECO:0000256" key="8">
    <source>
        <dbReference type="SAM" id="MobiDB-lite"/>
    </source>
</evidence>
<feature type="compositionally biased region" description="Gly residues" evidence="8">
    <location>
        <begin position="68"/>
        <end position="82"/>
    </location>
</feature>
<keyword evidence="6" id="KW-0735">Signal-anchor</keyword>
<feature type="non-terminal residue" evidence="9">
    <location>
        <position position="1"/>
    </location>
</feature>
<dbReference type="GO" id="GO:0005975">
    <property type="term" value="P:carbohydrate metabolic process"/>
    <property type="evidence" value="ECO:0007669"/>
    <property type="project" value="InterPro"/>
</dbReference>
<comment type="caution">
    <text evidence="9">The sequence shown here is derived from an EMBL/GenBank/DDBJ whole genome shotgun (WGS) entry which is preliminary data.</text>
</comment>
<feature type="region of interest" description="Disordered" evidence="8">
    <location>
        <begin position="68"/>
        <end position="116"/>
    </location>
</feature>
<proteinExistence type="inferred from homology"/>
<dbReference type="PANTHER" id="PTHR10462">
    <property type="entry name" value="GLYCOSYLTRANSFERASE-RELATED"/>
    <property type="match status" value="1"/>
</dbReference>
<dbReference type="SUPFAM" id="SSF53448">
    <property type="entry name" value="Nucleotide-diphospho-sugar transferases"/>
    <property type="match status" value="1"/>
</dbReference>
<keyword evidence="5" id="KW-0808">Transferase</keyword>
<evidence type="ECO:0000256" key="6">
    <source>
        <dbReference type="ARBA" id="ARBA00022968"/>
    </source>
</evidence>
<dbReference type="Proteomes" id="UP000437017">
    <property type="component" value="Unassembled WGS sequence"/>
</dbReference>
<keyword evidence="4" id="KW-0328">Glycosyltransferase</keyword>
<dbReference type="AlphaFoldDB" id="A0A6A1Q440"/>
<dbReference type="PANTHER" id="PTHR10462:SF33">
    <property type="entry name" value="ALPHA-1,3-GALACTOSYLTRANSFERASE 2"/>
    <property type="match status" value="1"/>
</dbReference>
<evidence type="ECO:0000256" key="7">
    <source>
        <dbReference type="PIRSR" id="PIRSR605076-2"/>
    </source>
</evidence>
<dbReference type="GO" id="GO:0031982">
    <property type="term" value="C:vesicle"/>
    <property type="evidence" value="ECO:0007669"/>
    <property type="project" value="TreeGrafter"/>
</dbReference>
<evidence type="ECO:0000256" key="2">
    <source>
        <dbReference type="ARBA" id="ARBA00004606"/>
    </source>
</evidence>
<evidence type="ECO:0000256" key="4">
    <source>
        <dbReference type="ARBA" id="ARBA00022676"/>
    </source>
</evidence>
<dbReference type="GO" id="GO:0016020">
    <property type="term" value="C:membrane"/>
    <property type="evidence" value="ECO:0007669"/>
    <property type="project" value="UniProtKB-SubCell"/>
</dbReference>
<reference evidence="9 10" key="1">
    <citation type="journal article" date="2019" name="PLoS ONE">
        <title>Genomic analyses reveal an absence of contemporary introgressive admixture between fin whales and blue whales, despite known hybrids.</title>
        <authorList>
            <person name="Westbury M.V."/>
            <person name="Petersen B."/>
            <person name="Lorenzen E.D."/>
        </authorList>
    </citation>
    <scope>NUCLEOTIDE SEQUENCE [LARGE SCALE GENOMIC DNA]</scope>
    <source>
        <strain evidence="9">FinWhale-01</strain>
    </source>
</reference>
<feature type="non-terminal residue" evidence="9">
    <location>
        <position position="245"/>
    </location>
</feature>
<dbReference type="GO" id="GO:0016758">
    <property type="term" value="F:hexosyltransferase activity"/>
    <property type="evidence" value="ECO:0007669"/>
    <property type="project" value="InterPro"/>
</dbReference>
<comment type="cofactor">
    <cofactor evidence="1">
        <name>Mn(2+)</name>
        <dbReference type="ChEBI" id="CHEBI:29035"/>
    </cofactor>
</comment>
<dbReference type="Pfam" id="PF03414">
    <property type="entry name" value="Glyco_transf_6"/>
    <property type="match status" value="1"/>
</dbReference>
<keyword evidence="10" id="KW-1185">Reference proteome</keyword>
<evidence type="ECO:0000256" key="3">
    <source>
        <dbReference type="ARBA" id="ARBA00010413"/>
    </source>
</evidence>
<organism evidence="9 10">
    <name type="scientific">Balaenoptera physalus</name>
    <name type="common">Fin whale</name>
    <name type="synonym">Balaena physalus</name>
    <dbReference type="NCBI Taxonomy" id="9770"/>
    <lineage>
        <taxon>Eukaryota</taxon>
        <taxon>Metazoa</taxon>
        <taxon>Chordata</taxon>
        <taxon>Craniata</taxon>
        <taxon>Vertebrata</taxon>
        <taxon>Euteleostomi</taxon>
        <taxon>Mammalia</taxon>
        <taxon>Eutheria</taxon>
        <taxon>Laurasiatheria</taxon>
        <taxon>Artiodactyla</taxon>
        <taxon>Whippomorpha</taxon>
        <taxon>Cetacea</taxon>
        <taxon>Mysticeti</taxon>
        <taxon>Balaenopteridae</taxon>
        <taxon>Balaenoptera</taxon>
    </lineage>
</organism>
<evidence type="ECO:0000256" key="1">
    <source>
        <dbReference type="ARBA" id="ARBA00001936"/>
    </source>
</evidence>
<dbReference type="Gene3D" id="3.90.550.10">
    <property type="entry name" value="Spore Coat Polysaccharide Biosynthesis Protein SpsA, Chain A"/>
    <property type="match status" value="1"/>
</dbReference>
<gene>
    <name evidence="9" type="ORF">E2I00_005955</name>
</gene>
<evidence type="ECO:0000313" key="9">
    <source>
        <dbReference type="EMBL" id="KAB0400881.1"/>
    </source>
</evidence>
<name>A0A6A1Q440_BALPH</name>